<evidence type="ECO:0000256" key="3">
    <source>
        <dbReference type="ARBA" id="ARBA00022842"/>
    </source>
</evidence>
<evidence type="ECO:0000256" key="2">
    <source>
        <dbReference type="ARBA" id="ARBA00022801"/>
    </source>
</evidence>
<dbReference type="InterPro" id="IPR020084">
    <property type="entry name" value="NUDIX_hydrolase_CS"/>
</dbReference>
<dbReference type="Pfam" id="PF00293">
    <property type="entry name" value="NUDIX"/>
    <property type="match status" value="1"/>
</dbReference>
<accession>A0ABV5ZTC9</accession>
<evidence type="ECO:0000313" key="6">
    <source>
        <dbReference type="Proteomes" id="UP001589693"/>
    </source>
</evidence>
<evidence type="ECO:0000256" key="1">
    <source>
        <dbReference type="ARBA" id="ARBA00001946"/>
    </source>
</evidence>
<dbReference type="PROSITE" id="PS00893">
    <property type="entry name" value="NUDIX_BOX"/>
    <property type="match status" value="1"/>
</dbReference>
<name>A0ABV5ZTC9_9PSEU</name>
<dbReference type="PANTHER" id="PTHR43046">
    <property type="entry name" value="GDP-MANNOSE MANNOSYL HYDROLASE"/>
    <property type="match status" value="1"/>
</dbReference>
<evidence type="ECO:0000313" key="5">
    <source>
        <dbReference type="EMBL" id="MFB9902924.1"/>
    </source>
</evidence>
<sequence>MTGTEVLAAFARRAELVRAVLAGELAVEPSYARALGLALDRAAEATGEDWVAAQNELTSMLSCVDRTRIPRELWRRLAESERELIGVLPTGLDRPELVDPDLRYEPRLSARVLLADADDRVLLFRGHAPEWPDIPFWFTVGGGIDPGEDPRAGAARELREETGLEAPADELVGPVWVRRGQFTFAGVPTDSVELFFVLRSRRGWEIDTSGFTELELDTIERHRWWTASELAAARERVYPYQLRELLPGLLGGVWDGVTRTVH</sequence>
<keyword evidence="2 5" id="KW-0378">Hydrolase</keyword>
<dbReference type="InterPro" id="IPR000086">
    <property type="entry name" value="NUDIX_hydrolase_dom"/>
</dbReference>
<dbReference type="RefSeq" id="WP_377850027.1">
    <property type="nucleotide sequence ID" value="NZ_JBHLZU010000002.1"/>
</dbReference>
<gene>
    <name evidence="5" type="ORF">ACFFQA_03155</name>
</gene>
<dbReference type="Gene3D" id="3.90.79.10">
    <property type="entry name" value="Nucleoside Triphosphate Pyrophosphohydrolase"/>
    <property type="match status" value="1"/>
</dbReference>
<dbReference type="SUPFAM" id="SSF55811">
    <property type="entry name" value="Nudix"/>
    <property type="match status" value="1"/>
</dbReference>
<dbReference type="CDD" id="cd04685">
    <property type="entry name" value="NUDIX_Hydrolase"/>
    <property type="match status" value="1"/>
</dbReference>
<dbReference type="EMBL" id="JBHLZU010000002">
    <property type="protein sequence ID" value="MFB9902924.1"/>
    <property type="molecule type" value="Genomic_DNA"/>
</dbReference>
<dbReference type="PANTHER" id="PTHR43046:SF12">
    <property type="entry name" value="GDP-MANNOSE MANNOSYL HYDROLASE"/>
    <property type="match status" value="1"/>
</dbReference>
<proteinExistence type="predicted"/>
<dbReference type="InterPro" id="IPR015797">
    <property type="entry name" value="NUDIX_hydrolase-like_dom_sf"/>
</dbReference>
<reference evidence="5 6" key="1">
    <citation type="submission" date="2024-09" db="EMBL/GenBank/DDBJ databases">
        <authorList>
            <person name="Sun Q."/>
            <person name="Mori K."/>
        </authorList>
    </citation>
    <scope>NUCLEOTIDE SEQUENCE [LARGE SCALE GENOMIC DNA]</scope>
    <source>
        <strain evidence="5 6">TBRC 7907</strain>
    </source>
</reference>
<evidence type="ECO:0000259" key="4">
    <source>
        <dbReference type="PROSITE" id="PS51462"/>
    </source>
</evidence>
<dbReference type="PROSITE" id="PS51462">
    <property type="entry name" value="NUDIX"/>
    <property type="match status" value="1"/>
</dbReference>
<protein>
    <submittedName>
        <fullName evidence="5">NUDIX hydrolase</fullName>
    </submittedName>
</protein>
<keyword evidence="3" id="KW-0460">Magnesium</keyword>
<organism evidence="5 6">
    <name type="scientific">Allokutzneria oryzae</name>
    <dbReference type="NCBI Taxonomy" id="1378989"/>
    <lineage>
        <taxon>Bacteria</taxon>
        <taxon>Bacillati</taxon>
        <taxon>Actinomycetota</taxon>
        <taxon>Actinomycetes</taxon>
        <taxon>Pseudonocardiales</taxon>
        <taxon>Pseudonocardiaceae</taxon>
        <taxon>Allokutzneria</taxon>
    </lineage>
</organism>
<keyword evidence="6" id="KW-1185">Reference proteome</keyword>
<dbReference type="Proteomes" id="UP001589693">
    <property type="component" value="Unassembled WGS sequence"/>
</dbReference>
<dbReference type="GO" id="GO:0016787">
    <property type="term" value="F:hydrolase activity"/>
    <property type="evidence" value="ECO:0007669"/>
    <property type="project" value="UniProtKB-KW"/>
</dbReference>
<comment type="cofactor">
    <cofactor evidence="1">
        <name>Mg(2+)</name>
        <dbReference type="ChEBI" id="CHEBI:18420"/>
    </cofactor>
</comment>
<comment type="caution">
    <text evidence="5">The sequence shown here is derived from an EMBL/GenBank/DDBJ whole genome shotgun (WGS) entry which is preliminary data.</text>
</comment>
<feature type="domain" description="Nudix hydrolase" evidence="4">
    <location>
        <begin position="105"/>
        <end position="250"/>
    </location>
</feature>